<reference evidence="1" key="1">
    <citation type="journal article" date="2021" name="PeerJ">
        <title>Extensive microbial diversity within the chicken gut microbiome revealed by metagenomics and culture.</title>
        <authorList>
            <person name="Gilroy R."/>
            <person name="Ravi A."/>
            <person name="Getino M."/>
            <person name="Pursley I."/>
            <person name="Horton D.L."/>
            <person name="Alikhan N.F."/>
            <person name="Baker D."/>
            <person name="Gharbi K."/>
            <person name="Hall N."/>
            <person name="Watson M."/>
            <person name="Adriaenssens E.M."/>
            <person name="Foster-Nyarko E."/>
            <person name="Jarju S."/>
            <person name="Secka A."/>
            <person name="Antonio M."/>
            <person name="Oren A."/>
            <person name="Chaudhuri R.R."/>
            <person name="La Ragione R."/>
            <person name="Hildebrand F."/>
            <person name="Pallen M.J."/>
        </authorList>
    </citation>
    <scope>NUCLEOTIDE SEQUENCE</scope>
    <source>
        <strain evidence="1">CHK188-4685</strain>
    </source>
</reference>
<comment type="caution">
    <text evidence="1">The sequence shown here is derived from an EMBL/GenBank/DDBJ whole genome shotgun (WGS) entry which is preliminary data.</text>
</comment>
<organism evidence="1 2">
    <name type="scientific">Candidatus Enterocloster faecavium</name>
    <dbReference type="NCBI Taxonomy" id="2838560"/>
    <lineage>
        <taxon>Bacteria</taxon>
        <taxon>Bacillati</taxon>
        <taxon>Bacillota</taxon>
        <taxon>Clostridia</taxon>
        <taxon>Lachnospirales</taxon>
        <taxon>Lachnospiraceae</taxon>
        <taxon>Enterocloster</taxon>
    </lineage>
</organism>
<dbReference type="Proteomes" id="UP000886804">
    <property type="component" value="Unassembled WGS sequence"/>
</dbReference>
<evidence type="ECO:0000313" key="2">
    <source>
        <dbReference type="Proteomes" id="UP000886804"/>
    </source>
</evidence>
<evidence type="ECO:0000313" key="1">
    <source>
        <dbReference type="EMBL" id="HJB08604.1"/>
    </source>
</evidence>
<sequence>MSKEMNDSKREQAAGVYLGPSFYGIIQKGTVMTGSYSSKMENLLESHPFLAGLIVPTSELAEKRKELNRKDSEMAMLYRRAEQVKEGMYV</sequence>
<name>A0A9D2L9R6_9FIRM</name>
<dbReference type="AlphaFoldDB" id="A0A9D2L9R6"/>
<reference evidence="1" key="2">
    <citation type="submission" date="2021-04" db="EMBL/GenBank/DDBJ databases">
        <authorList>
            <person name="Gilroy R."/>
        </authorList>
    </citation>
    <scope>NUCLEOTIDE SEQUENCE</scope>
    <source>
        <strain evidence="1">CHK188-4685</strain>
    </source>
</reference>
<protein>
    <submittedName>
        <fullName evidence="1">Uncharacterized protein</fullName>
    </submittedName>
</protein>
<proteinExistence type="predicted"/>
<gene>
    <name evidence="1" type="ORF">H9716_12215</name>
</gene>
<dbReference type="EMBL" id="DWYS01000145">
    <property type="protein sequence ID" value="HJB08604.1"/>
    <property type="molecule type" value="Genomic_DNA"/>
</dbReference>
<accession>A0A9D2L9R6</accession>